<dbReference type="Proteomes" id="UP001559623">
    <property type="component" value="Unassembled WGS sequence"/>
</dbReference>
<keyword evidence="3" id="KW-1185">Reference proteome</keyword>
<feature type="domain" description="Carbohydrate kinase FGGY C-terminal" evidence="1">
    <location>
        <begin position="5"/>
        <end position="89"/>
    </location>
</feature>
<dbReference type="SUPFAM" id="SSF53067">
    <property type="entry name" value="Actin-like ATPase domain"/>
    <property type="match status" value="1"/>
</dbReference>
<evidence type="ECO:0000259" key="1">
    <source>
        <dbReference type="Pfam" id="PF02782"/>
    </source>
</evidence>
<organism evidence="2 3">
    <name type="scientific">Selenomonas sputigena</name>
    <dbReference type="NCBI Taxonomy" id="69823"/>
    <lineage>
        <taxon>Bacteria</taxon>
        <taxon>Bacillati</taxon>
        <taxon>Bacillota</taxon>
        <taxon>Negativicutes</taxon>
        <taxon>Selenomonadales</taxon>
        <taxon>Selenomonadaceae</taxon>
        <taxon>Selenomonas</taxon>
    </lineage>
</organism>
<keyword evidence="2" id="KW-0808">Transferase</keyword>
<keyword evidence="2" id="KW-0418">Kinase</keyword>
<name>A0ABV3X7Z6_9FIRM</name>
<proteinExistence type="predicted"/>
<dbReference type="InterPro" id="IPR018485">
    <property type="entry name" value="FGGY_C"/>
</dbReference>
<evidence type="ECO:0000313" key="3">
    <source>
        <dbReference type="Proteomes" id="UP001559623"/>
    </source>
</evidence>
<gene>
    <name evidence="2" type="ORF">QCO44_11970</name>
</gene>
<dbReference type="EMBL" id="JARVLH010000011">
    <property type="protein sequence ID" value="MEX5286326.1"/>
    <property type="molecule type" value="Genomic_DNA"/>
</dbReference>
<reference evidence="2 3" key="1">
    <citation type="submission" date="2023-04" db="EMBL/GenBank/DDBJ databases">
        <title>Genome Sequence of Selenomonas sputigena ATCC 33150.</title>
        <authorList>
            <person name="Miller D.P."/>
            <person name="Anvari S."/>
            <person name="Polson S.W."/>
            <person name="Macdonald M."/>
            <person name="Mcdowell J.V."/>
        </authorList>
    </citation>
    <scope>NUCLEOTIDE SEQUENCE [LARGE SCALE GENOMIC DNA]</scope>
    <source>
        <strain evidence="2 3">ATCC 33150</strain>
    </source>
</reference>
<dbReference type="Pfam" id="PF02782">
    <property type="entry name" value="FGGY_C"/>
    <property type="match status" value="1"/>
</dbReference>
<dbReference type="RefSeq" id="WP_368848043.1">
    <property type="nucleotide sequence ID" value="NZ_CP194411.1"/>
</dbReference>
<dbReference type="GO" id="GO:0016301">
    <property type="term" value="F:kinase activity"/>
    <property type="evidence" value="ECO:0007669"/>
    <property type="project" value="UniProtKB-KW"/>
</dbReference>
<dbReference type="InterPro" id="IPR043129">
    <property type="entry name" value="ATPase_NBD"/>
</dbReference>
<evidence type="ECO:0000313" key="2">
    <source>
        <dbReference type="EMBL" id="MEX5286326.1"/>
    </source>
</evidence>
<comment type="caution">
    <text evidence="2">The sequence shown here is derived from an EMBL/GenBank/DDBJ whole genome shotgun (WGS) entry which is preliminary data.</text>
</comment>
<accession>A0ABV3X7Z6</accession>
<protein>
    <submittedName>
        <fullName evidence="2">FGGY-family carbohydrate kinase</fullName>
    </submittedName>
</protein>
<dbReference type="Gene3D" id="3.30.420.40">
    <property type="match status" value="1"/>
</dbReference>
<sequence length="147" mass="16117">MRTPHSRLSLPNFMLAHLYAAFAPLKIGMDILVGEEGIKTDVMIAQGGLFRTPVIAQQILANMLNLPITLMETAGEGGSWGMAVLACFAKYGENKLLADFLDEVVFQKPKSTTLMPEPMGGVGCEQFMKRYKQALPIERAANILDDD</sequence>